<dbReference type="InterPro" id="IPR051639">
    <property type="entry name" value="BCD1"/>
</dbReference>
<feature type="non-terminal residue" evidence="16">
    <location>
        <position position="636"/>
    </location>
</feature>
<evidence type="ECO:0000256" key="8">
    <source>
        <dbReference type="ARBA" id="ARBA00049598"/>
    </source>
</evidence>
<evidence type="ECO:0000256" key="2">
    <source>
        <dbReference type="ARBA" id="ARBA00022517"/>
    </source>
</evidence>
<evidence type="ECO:0000256" key="10">
    <source>
        <dbReference type="ARBA" id="ARBA00061949"/>
    </source>
</evidence>
<evidence type="ECO:0000256" key="6">
    <source>
        <dbReference type="ARBA" id="ARBA00022833"/>
    </source>
</evidence>
<dbReference type="GO" id="GO:0005634">
    <property type="term" value="C:nucleus"/>
    <property type="evidence" value="ECO:0007669"/>
    <property type="project" value="TreeGrafter"/>
</dbReference>
<organism evidence="16 17">
    <name type="scientific">Auxenochlorella protothecoides</name>
    <name type="common">Green microalga</name>
    <name type="synonym">Chlorella protothecoides</name>
    <dbReference type="NCBI Taxonomy" id="3075"/>
    <lineage>
        <taxon>Eukaryota</taxon>
        <taxon>Viridiplantae</taxon>
        <taxon>Chlorophyta</taxon>
        <taxon>core chlorophytes</taxon>
        <taxon>Trebouxiophyceae</taxon>
        <taxon>Chlorellales</taxon>
        <taxon>Chlorellaceae</taxon>
        <taxon>Auxenochlorella</taxon>
    </lineage>
</organism>
<feature type="transmembrane region" description="Helical" evidence="14">
    <location>
        <begin position="449"/>
        <end position="471"/>
    </location>
</feature>
<dbReference type="PANTHER" id="PTHR13483:SF3">
    <property type="entry name" value="BOX C_D SNORNA PROTEIN 1"/>
    <property type="match status" value="1"/>
</dbReference>
<dbReference type="Gene3D" id="3.30.60.190">
    <property type="match status" value="1"/>
</dbReference>
<evidence type="ECO:0000313" key="17">
    <source>
        <dbReference type="Proteomes" id="UP000279271"/>
    </source>
</evidence>
<comment type="similarity">
    <text evidence="9">Belongs to the BCD1 family.</text>
</comment>
<keyword evidence="14" id="KW-0812">Transmembrane</keyword>
<keyword evidence="4" id="KW-0479">Metal-binding</keyword>
<comment type="function">
    <text evidence="8">Required for box C/D snoRNAs accumulation involved in snoRNA processing, snoRNA transport to the nucleolus and ribosome biogenesis.</text>
</comment>
<dbReference type="CDD" id="cd23023">
    <property type="entry name" value="zf-HIT_BCD1"/>
    <property type="match status" value="1"/>
</dbReference>
<dbReference type="GO" id="GO:0048254">
    <property type="term" value="P:snoRNA localization"/>
    <property type="evidence" value="ECO:0007669"/>
    <property type="project" value="TreeGrafter"/>
</dbReference>
<dbReference type="GO" id="GO:0000463">
    <property type="term" value="P:maturation of LSU-rRNA from tricistronic rRNA transcript (SSU-rRNA, 5.8S rRNA, LSU-rRNA)"/>
    <property type="evidence" value="ECO:0007669"/>
    <property type="project" value="TreeGrafter"/>
</dbReference>
<gene>
    <name evidence="16" type="ORF">APUTEX25_000953</name>
</gene>
<protein>
    <recommendedName>
        <fullName evidence="11">Box C/D snoRNA protein 1</fullName>
    </recommendedName>
    <alternativeName>
        <fullName evidence="12">Zinc finger HIT domain-containing protein 6</fullName>
    </alternativeName>
</protein>
<dbReference type="Pfam" id="PF04438">
    <property type="entry name" value="zf-HIT"/>
    <property type="match status" value="1"/>
</dbReference>
<evidence type="ECO:0000256" key="7">
    <source>
        <dbReference type="ARBA" id="ARBA00022843"/>
    </source>
</evidence>
<dbReference type="EMBL" id="QOKY01000202">
    <property type="protein sequence ID" value="RMZ52834.1"/>
    <property type="molecule type" value="Genomic_DNA"/>
</dbReference>
<dbReference type="GO" id="GO:0000492">
    <property type="term" value="P:box C/D snoRNP assembly"/>
    <property type="evidence" value="ECO:0007669"/>
    <property type="project" value="TreeGrafter"/>
</dbReference>
<evidence type="ECO:0000256" key="14">
    <source>
        <dbReference type="SAM" id="Phobius"/>
    </source>
</evidence>
<proteinExistence type="inferred from homology"/>
<reference evidence="17" key="1">
    <citation type="journal article" date="2018" name="Algal Res.">
        <title>Characterization of plant carbon substrate utilization by Auxenochlorella protothecoides.</title>
        <authorList>
            <person name="Vogler B.W."/>
            <person name="Starkenburg S.R."/>
            <person name="Sudasinghe N."/>
            <person name="Schambach J.Y."/>
            <person name="Rollin J.A."/>
            <person name="Pattathil S."/>
            <person name="Barry A.N."/>
        </authorList>
    </citation>
    <scope>NUCLEOTIDE SEQUENCE [LARGE SCALE GENOMIC DNA]</scope>
    <source>
        <strain evidence="17">UTEX 25</strain>
    </source>
</reference>
<dbReference type="GO" id="GO:0070761">
    <property type="term" value="C:pre-snoRNP complex"/>
    <property type="evidence" value="ECO:0007669"/>
    <property type="project" value="TreeGrafter"/>
</dbReference>
<comment type="subunit">
    <text evidence="10">Interacts with FBL, SNU13, NOP58, NUFIP1, RUVBL1, RUVBL2 and TAF9. Interacts (via HIT-type zinc finger) with the RUVBL1/RUVBL2 complex in the presence of ADP.</text>
</comment>
<dbReference type="AlphaFoldDB" id="A0A3M7KSK4"/>
<keyword evidence="5 13" id="KW-0863">Zinc-finger</keyword>
<comment type="caution">
    <text evidence="16">The sequence shown here is derived from an EMBL/GenBank/DDBJ whole genome shotgun (WGS) entry which is preliminary data.</text>
</comment>
<feature type="domain" description="HIT-type" evidence="15">
    <location>
        <begin position="492"/>
        <end position="526"/>
    </location>
</feature>
<keyword evidence="1" id="KW-1017">Isopeptide bond</keyword>
<keyword evidence="3" id="KW-0597">Phosphoprotein</keyword>
<dbReference type="InterPro" id="IPR007529">
    <property type="entry name" value="Znf_HIT"/>
</dbReference>
<sequence>APPRRPRPGTLYTEADQGVPRELGVGLPATACQFCAECSLAGGGGSLTTAPEGAPPLALHNATHSSAWTPLGITVFNRRAGLPNCTTCTGCSHHLEQLGGRLTFDRVDLPNRYTGALMPDYTLLASQPQLPGAEEAEPKIARLLCVDLHRNGQWARHECTPTDRAARQHRQMVALARLVDECGLAHVVPRHTVANITVLLPQSGYVQSREALLSDRAKGIPLQLLQGSWHWPAYQLQDIWRRIPSEHVVQAAIFDLLVGHCDRHPDNVFVTDDGRMTLIDNDQIQGNIPGCLYESFFLPRCTKHEILINGFGWATQRHFQKNVLPDVRPSPLAFFDYRCHAAGGAVGTAFPGALPTCLAKLGGKDGLRNALDLGFSRRHAEHLAARAALLVEQGLEGAIASLAEARPAADRIPLQPACCAVNSQGFCATEFRPDLGNGTLREPTQRSLLYHYGAVALFGGALASGFAYFAIYRPVRGLADGATERAQASGSCATCGKGLAKYRCPRCTTRSCSLECVKAHKQQSGCSGKRDRTAFLGRAQLDERSLLSDLRFLEEVQLADEVAKRAAPARPAMLLPRGLQTLLQQAKRRGVELHLLPMGMAARKTNTTRYNPKQGIMEWRLEWKFQSAPNFKPVNA</sequence>
<keyword evidence="7" id="KW-0832">Ubl conjugation</keyword>
<keyword evidence="14" id="KW-1133">Transmembrane helix</keyword>
<dbReference type="InterPro" id="IPR057721">
    <property type="entry name" value="BCD1_alpha/beta"/>
</dbReference>
<dbReference type="PROSITE" id="PS51083">
    <property type="entry name" value="ZF_HIT"/>
    <property type="match status" value="1"/>
</dbReference>
<dbReference type="FunFam" id="3.30.60.190:FF:000001">
    <property type="entry name" value="box C/D snoRNA protein 1"/>
    <property type="match status" value="1"/>
</dbReference>
<feature type="non-terminal residue" evidence="16">
    <location>
        <position position="1"/>
    </location>
</feature>
<keyword evidence="6" id="KW-0862">Zinc</keyword>
<dbReference type="Pfam" id="PF25790">
    <property type="entry name" value="BCD1"/>
    <property type="match status" value="1"/>
</dbReference>
<keyword evidence="14" id="KW-0472">Membrane</keyword>
<evidence type="ECO:0000259" key="15">
    <source>
        <dbReference type="PROSITE" id="PS51083"/>
    </source>
</evidence>
<accession>A0A3M7KSK4</accession>
<dbReference type="GO" id="GO:0008270">
    <property type="term" value="F:zinc ion binding"/>
    <property type="evidence" value="ECO:0007669"/>
    <property type="project" value="UniProtKB-UniRule"/>
</dbReference>
<evidence type="ECO:0000313" key="16">
    <source>
        <dbReference type="EMBL" id="RMZ52834.1"/>
    </source>
</evidence>
<evidence type="ECO:0000256" key="5">
    <source>
        <dbReference type="ARBA" id="ARBA00022771"/>
    </source>
</evidence>
<dbReference type="PANTHER" id="PTHR13483">
    <property type="entry name" value="BOX C_D SNORNA PROTEIN 1-RELATED"/>
    <property type="match status" value="1"/>
</dbReference>
<evidence type="ECO:0000256" key="3">
    <source>
        <dbReference type="ARBA" id="ARBA00022553"/>
    </source>
</evidence>
<name>A0A3M7KSK4_AUXPR</name>
<evidence type="ECO:0000256" key="4">
    <source>
        <dbReference type="ARBA" id="ARBA00022723"/>
    </source>
</evidence>
<dbReference type="SUPFAM" id="SSF144232">
    <property type="entry name" value="HIT/MYND zinc finger-like"/>
    <property type="match status" value="1"/>
</dbReference>
<evidence type="ECO:0000256" key="12">
    <source>
        <dbReference type="ARBA" id="ARBA00077531"/>
    </source>
</evidence>
<evidence type="ECO:0000256" key="13">
    <source>
        <dbReference type="PROSITE-ProRule" id="PRU00453"/>
    </source>
</evidence>
<keyword evidence="2" id="KW-0690">Ribosome biogenesis</keyword>
<evidence type="ECO:0000256" key="11">
    <source>
        <dbReference type="ARBA" id="ARBA00068630"/>
    </source>
</evidence>
<evidence type="ECO:0000256" key="1">
    <source>
        <dbReference type="ARBA" id="ARBA00022499"/>
    </source>
</evidence>
<dbReference type="Proteomes" id="UP000279271">
    <property type="component" value="Unassembled WGS sequence"/>
</dbReference>
<evidence type="ECO:0000256" key="9">
    <source>
        <dbReference type="ARBA" id="ARBA00049654"/>
    </source>
</evidence>